<keyword evidence="3" id="KW-1185">Reference proteome</keyword>
<reference evidence="2" key="1">
    <citation type="submission" date="2021-01" db="EMBL/GenBank/DDBJ databases">
        <title>Whole genome shotgun sequence of Catellatospora methionotrophica NBRC 14553.</title>
        <authorList>
            <person name="Komaki H."/>
            <person name="Tamura T."/>
        </authorList>
    </citation>
    <scope>NUCLEOTIDE SEQUENCE</scope>
    <source>
        <strain evidence="2">NBRC 14553</strain>
    </source>
</reference>
<evidence type="ECO:0000313" key="3">
    <source>
        <dbReference type="Proteomes" id="UP000660339"/>
    </source>
</evidence>
<organism evidence="2 3">
    <name type="scientific">Catellatospora methionotrophica</name>
    <dbReference type="NCBI Taxonomy" id="121620"/>
    <lineage>
        <taxon>Bacteria</taxon>
        <taxon>Bacillati</taxon>
        <taxon>Actinomycetota</taxon>
        <taxon>Actinomycetes</taxon>
        <taxon>Micromonosporales</taxon>
        <taxon>Micromonosporaceae</taxon>
        <taxon>Catellatospora</taxon>
    </lineage>
</organism>
<comment type="caution">
    <text evidence="2">The sequence shown here is derived from an EMBL/GenBank/DDBJ whole genome shotgun (WGS) entry which is preliminary data.</text>
</comment>
<keyword evidence="1" id="KW-0812">Transmembrane</keyword>
<accession>A0A8J3L8S2</accession>
<feature type="transmembrane region" description="Helical" evidence="1">
    <location>
        <begin position="33"/>
        <end position="52"/>
    </location>
</feature>
<proteinExistence type="predicted"/>
<name>A0A8J3L8S2_9ACTN</name>
<dbReference type="EMBL" id="BONJ01000027">
    <property type="protein sequence ID" value="GIG16497.1"/>
    <property type="molecule type" value="Genomic_DNA"/>
</dbReference>
<keyword evidence="1" id="KW-1133">Transmembrane helix</keyword>
<dbReference type="Proteomes" id="UP000660339">
    <property type="component" value="Unassembled WGS sequence"/>
</dbReference>
<dbReference type="AlphaFoldDB" id="A0A8J3L8S2"/>
<evidence type="ECO:0000313" key="2">
    <source>
        <dbReference type="EMBL" id="GIG16497.1"/>
    </source>
</evidence>
<keyword evidence="1" id="KW-0472">Membrane</keyword>
<dbReference type="RefSeq" id="WP_203671612.1">
    <property type="nucleotide sequence ID" value="NZ_BONJ01000027.1"/>
</dbReference>
<sequence length="53" mass="5564">MRAEAVFRLLFAGGILLLPTGGALAPRRDAGNWVSTVAAAGLQLIALIIPYAW</sequence>
<evidence type="ECO:0000256" key="1">
    <source>
        <dbReference type="SAM" id="Phobius"/>
    </source>
</evidence>
<protein>
    <submittedName>
        <fullName evidence="2">Uncharacterized protein</fullName>
    </submittedName>
</protein>
<gene>
    <name evidence="2" type="ORF">Cme02nite_48290</name>
</gene>